<sequence>MVDVHVHLNEPGRSEWEGFETGTAAAAAGGVTLAVDMPLNSSPVTTTLEALAAKRRAANGKLSMDVGFYSGLVPGSETSVAELIDAGALGIKAFLCHSGIDEFPAATERELRAAMPVLAERDKPLLVHAELVSPAPAMSNPRSYADYLATRPPKFEQDAIAMMIELCRETGCRTHIVHLADAGSLPLIRAARAEGLPLTVETCPHYLYFASETIPDGACQFKCAPPIRDSANRELLWQAFEAGDIDFIASDHSPCPPADKRLDEGRFDLAWGGISSIQLTLPIVWTLAKQRGIGLQRLAQWLSVAPARFIGRSAGIEVGNEANLVAFDTEATFTVHGNELLHRVMSQKFIEQFNSLPLAESNEKLLACCGSKWWSDQMIDARPHGSIDELHTAADDVFDRMPRDAWLEAIGSHPRIGDLESLKMKFAGNRQWSSGEQSGVSAADEQVLMRLKTGNDAYYDKFGYTFVVCATGKSASEMLQILESRLTNEPDAELQTAAAEQREITHLRIDKLAADYDH</sequence>
<name>A0ABP0LE33_9DINO</name>
<keyword evidence="8" id="KW-0862">Zinc</keyword>
<protein>
    <recommendedName>
        <fullName evidence="4">allantoinase</fullName>
        <ecNumber evidence="4">3.5.2.5</ecNumber>
    </recommendedName>
</protein>
<keyword evidence="7" id="KW-0378">Hydrolase</keyword>
<dbReference type="InterPro" id="IPR017595">
    <property type="entry name" value="OHCU_decarboxylase-2"/>
</dbReference>
<dbReference type="PANTHER" id="PTHR43668">
    <property type="entry name" value="ALLANTOINASE"/>
    <property type="match status" value="1"/>
</dbReference>
<dbReference type="Gene3D" id="3.20.20.140">
    <property type="entry name" value="Metal-dependent hydrolases"/>
    <property type="match status" value="1"/>
</dbReference>
<reference evidence="11 12" key="1">
    <citation type="submission" date="2024-02" db="EMBL/GenBank/DDBJ databases">
        <authorList>
            <person name="Chen Y."/>
            <person name="Shah S."/>
            <person name="Dougan E. K."/>
            <person name="Thang M."/>
            <person name="Chan C."/>
        </authorList>
    </citation>
    <scope>NUCLEOTIDE SEQUENCE [LARGE SCALE GENOMIC DNA]</scope>
</reference>
<dbReference type="NCBIfam" id="TIGR03180">
    <property type="entry name" value="UraD_2"/>
    <property type="match status" value="1"/>
</dbReference>
<dbReference type="InterPro" id="IPR006680">
    <property type="entry name" value="Amidohydro-rel"/>
</dbReference>
<dbReference type="Pfam" id="PF01979">
    <property type="entry name" value="Amidohydro_1"/>
    <property type="match status" value="1"/>
</dbReference>
<feature type="domain" description="Oxo-4-hydroxy-4-carboxy-5-ureidoimidazoline decarboxylase" evidence="10">
    <location>
        <begin position="354"/>
        <end position="509"/>
    </location>
</feature>
<dbReference type="EMBL" id="CAXAMM010015891">
    <property type="protein sequence ID" value="CAK9037425.1"/>
    <property type="molecule type" value="Genomic_DNA"/>
</dbReference>
<evidence type="ECO:0000313" key="11">
    <source>
        <dbReference type="EMBL" id="CAK9037425.1"/>
    </source>
</evidence>
<evidence type="ECO:0000256" key="6">
    <source>
        <dbReference type="ARBA" id="ARBA00022723"/>
    </source>
</evidence>
<evidence type="ECO:0000256" key="1">
    <source>
        <dbReference type="ARBA" id="ARBA00001947"/>
    </source>
</evidence>
<dbReference type="Gene3D" id="1.10.3330.10">
    <property type="entry name" value="Oxo-4-hydroxy-4-carboxy-5-ureidoimidazoline decarboxylase"/>
    <property type="match status" value="1"/>
</dbReference>
<evidence type="ECO:0000259" key="9">
    <source>
        <dbReference type="Pfam" id="PF01979"/>
    </source>
</evidence>
<comment type="cofactor">
    <cofactor evidence="1">
        <name>Zn(2+)</name>
        <dbReference type="ChEBI" id="CHEBI:29105"/>
    </cofactor>
</comment>
<keyword evidence="6" id="KW-0479">Metal-binding</keyword>
<keyword evidence="5" id="KW-0659">Purine metabolism</keyword>
<evidence type="ECO:0000256" key="5">
    <source>
        <dbReference type="ARBA" id="ARBA00022631"/>
    </source>
</evidence>
<dbReference type="SUPFAM" id="SSF51556">
    <property type="entry name" value="Metallo-dependent hydrolases"/>
    <property type="match status" value="1"/>
</dbReference>
<evidence type="ECO:0000256" key="7">
    <source>
        <dbReference type="ARBA" id="ARBA00022801"/>
    </source>
</evidence>
<dbReference type="PROSITE" id="PS00482">
    <property type="entry name" value="DIHYDROOROTASE_1"/>
    <property type="match status" value="1"/>
</dbReference>
<dbReference type="PANTHER" id="PTHR43668:SF2">
    <property type="entry name" value="ALLANTOINASE"/>
    <property type="match status" value="1"/>
</dbReference>
<accession>A0ABP0LE33</accession>
<comment type="pathway">
    <text evidence="2">Nitrogen metabolism; (S)-allantoin degradation; allantoate from (S)-allantoin: step 1/1.</text>
</comment>
<comment type="caution">
    <text evidence="11">The sequence shown here is derived from an EMBL/GenBank/DDBJ whole genome shotgun (WGS) entry which is preliminary data.</text>
</comment>
<evidence type="ECO:0000259" key="10">
    <source>
        <dbReference type="Pfam" id="PF09349"/>
    </source>
</evidence>
<dbReference type="InterPro" id="IPR032466">
    <property type="entry name" value="Metal_Hydrolase"/>
</dbReference>
<keyword evidence="12" id="KW-1185">Reference proteome</keyword>
<evidence type="ECO:0000256" key="2">
    <source>
        <dbReference type="ARBA" id="ARBA00004968"/>
    </source>
</evidence>
<dbReference type="NCBIfam" id="NF010372">
    <property type="entry name" value="PRK13798.1"/>
    <property type="match status" value="1"/>
</dbReference>
<dbReference type="InterPro" id="IPR018020">
    <property type="entry name" value="OHCU_decarboxylase"/>
</dbReference>
<dbReference type="InterPro" id="IPR050138">
    <property type="entry name" value="DHOase/Allantoinase_Hydrolase"/>
</dbReference>
<evidence type="ECO:0000256" key="4">
    <source>
        <dbReference type="ARBA" id="ARBA00012863"/>
    </source>
</evidence>
<evidence type="ECO:0000256" key="8">
    <source>
        <dbReference type="ARBA" id="ARBA00022833"/>
    </source>
</evidence>
<dbReference type="InterPro" id="IPR002195">
    <property type="entry name" value="Dihydroorotase_CS"/>
</dbReference>
<dbReference type="InterPro" id="IPR017593">
    <property type="entry name" value="Allantoinase"/>
</dbReference>
<dbReference type="SUPFAM" id="SSF158694">
    <property type="entry name" value="UraD-Like"/>
    <property type="match status" value="1"/>
</dbReference>
<evidence type="ECO:0000313" key="12">
    <source>
        <dbReference type="Proteomes" id="UP001642464"/>
    </source>
</evidence>
<dbReference type="NCBIfam" id="TIGR03178">
    <property type="entry name" value="allantoinase"/>
    <property type="match status" value="1"/>
</dbReference>
<dbReference type="Proteomes" id="UP001642464">
    <property type="component" value="Unassembled WGS sequence"/>
</dbReference>
<feature type="domain" description="Amidohydrolase-related" evidence="9">
    <location>
        <begin position="2"/>
        <end position="332"/>
    </location>
</feature>
<evidence type="ECO:0000256" key="3">
    <source>
        <dbReference type="ARBA" id="ARBA00010368"/>
    </source>
</evidence>
<dbReference type="Pfam" id="PF09349">
    <property type="entry name" value="OHCU_decarbox"/>
    <property type="match status" value="1"/>
</dbReference>
<dbReference type="InterPro" id="IPR036778">
    <property type="entry name" value="OHCU_decarboxylase_sf"/>
</dbReference>
<proteinExistence type="inferred from homology"/>
<organism evidence="11 12">
    <name type="scientific">Durusdinium trenchii</name>
    <dbReference type="NCBI Taxonomy" id="1381693"/>
    <lineage>
        <taxon>Eukaryota</taxon>
        <taxon>Sar</taxon>
        <taxon>Alveolata</taxon>
        <taxon>Dinophyceae</taxon>
        <taxon>Suessiales</taxon>
        <taxon>Symbiodiniaceae</taxon>
        <taxon>Durusdinium</taxon>
    </lineage>
</organism>
<comment type="similarity">
    <text evidence="3">Belongs to the metallo-dependent hydrolases superfamily. Allantoinase family.</text>
</comment>
<gene>
    <name evidence="11" type="ORF">SCF082_LOCUS22139</name>
</gene>
<dbReference type="EC" id="3.5.2.5" evidence="4"/>